<dbReference type="Pfam" id="PF00580">
    <property type="entry name" value="UvrD-helicase"/>
    <property type="match status" value="1"/>
</dbReference>
<dbReference type="PANTHER" id="PTHR11070">
    <property type="entry name" value="UVRD / RECB / PCRA DNA HELICASE FAMILY MEMBER"/>
    <property type="match status" value="1"/>
</dbReference>
<dbReference type="PANTHER" id="PTHR11070:SF2">
    <property type="entry name" value="ATP-DEPENDENT DNA HELICASE SRS2"/>
    <property type="match status" value="1"/>
</dbReference>
<name>A0ABT7U7F5_9BACE</name>
<sequence>MYHYILFTYDALLEFASGRIFQSAEFSQSEQLCNILIQKGSEWAHSAISVEFTEKNGVIFYTRKIEKKRGLLFDFDTFRGFQNRSPEMVITIFQKVIKYAIHYFDEQPLAPCEHNLSAEMAIVYPFPFTATKDVEKVFIDKNSTKQNRKDQNFLVAFCLDKNPCVFQTASLNKAIEALKNINIQTLELENNVEVESLKVSQIEAPSLSINSPLRFEEWLPYLTRKQIDFIERPIQGAERLEGPAGSGKTLSLILRCIFLMERNSKANIPFKIIFITHSVATKDRIEELFMIMYHDFNAHMETKDNHPEVSILITTLQEWSKDNLGANIIYDTEMIDKDAGISKEYQLLMIEEAYDNLKNNTWKGYQVICSDKFVDFINHTSKNDILDMLQYEISVVIKGRADGNIEKYKQIERPSVGMPLLTDEDIQFVFQVYEKYQQSLERSGLFDTDDITLSALGQLDTPIWKRRSVKEGYDVCFIDEAHLFNFNELSVFHYLNKPQLRNHIVYVLDKSQYSGEVGFTEKELSSLENGNTQKTKLTTIFRSSPDIINLAYSILSSNVSLFVHFENPLDYCSSSFTVAEEQKCLKPTYKLFISDEKMIEQAIRDAEMYCDKKKVKKSDVLIVVPDNLLLNNDILKYLRNCNKPFVELQSRNDFHTIRKAKDGNKFVVSGIDYVGGLEFDVVFILGADKGRVPPERNENGEHYQFTSFAWHNKMYVAVSRAKYYVAIYGNSSNGASSVLETAILNHYIDVERL</sequence>
<protein>
    <recommendedName>
        <fullName evidence="5">DNA 3'-5' helicase II</fullName>
    </recommendedName>
</protein>
<gene>
    <name evidence="7" type="ORF">QUW02_11060</name>
</gene>
<keyword evidence="4" id="KW-0067">ATP-binding</keyword>
<keyword evidence="2" id="KW-0378">Hydrolase</keyword>
<evidence type="ECO:0000256" key="1">
    <source>
        <dbReference type="ARBA" id="ARBA00022741"/>
    </source>
</evidence>
<evidence type="ECO:0000313" key="8">
    <source>
        <dbReference type="Proteomes" id="UP001228403"/>
    </source>
</evidence>
<keyword evidence="1" id="KW-0547">Nucleotide-binding</keyword>
<reference evidence="8" key="1">
    <citation type="submission" date="2023-07" db="EMBL/GenBank/DDBJ databases">
        <title>Identification and characterization of horizontal gene transfer across gut microbiota members of farm animals based on homology search.</title>
        <authorList>
            <person name="Schwarzerova J."/>
            <person name="Nykrynova M."/>
            <person name="Jureckova K."/>
            <person name="Cejkova D."/>
            <person name="Rychlik I."/>
        </authorList>
    </citation>
    <scope>NUCLEOTIDE SEQUENCE [LARGE SCALE GENOMIC DNA]</scope>
    <source>
        <strain evidence="8">ET4</strain>
    </source>
</reference>
<dbReference type="InterPro" id="IPR014016">
    <property type="entry name" value="UvrD-like_ATP-bd"/>
</dbReference>
<dbReference type="InterPro" id="IPR027417">
    <property type="entry name" value="P-loop_NTPase"/>
</dbReference>
<dbReference type="SUPFAM" id="SSF52540">
    <property type="entry name" value="P-loop containing nucleoside triphosphate hydrolases"/>
    <property type="match status" value="1"/>
</dbReference>
<accession>A0ABT7U7F5</accession>
<evidence type="ECO:0000256" key="4">
    <source>
        <dbReference type="ARBA" id="ARBA00022840"/>
    </source>
</evidence>
<proteinExistence type="predicted"/>
<keyword evidence="3" id="KW-0347">Helicase</keyword>
<organism evidence="7 8">
    <name type="scientific">Bacteroides eggerthii</name>
    <dbReference type="NCBI Taxonomy" id="28111"/>
    <lineage>
        <taxon>Bacteria</taxon>
        <taxon>Pseudomonadati</taxon>
        <taxon>Bacteroidota</taxon>
        <taxon>Bacteroidia</taxon>
        <taxon>Bacteroidales</taxon>
        <taxon>Bacteroidaceae</taxon>
        <taxon>Bacteroides</taxon>
    </lineage>
</organism>
<feature type="domain" description="UvrD-like helicase ATP-binding" evidence="6">
    <location>
        <begin position="234"/>
        <end position="482"/>
    </location>
</feature>
<evidence type="ECO:0000256" key="2">
    <source>
        <dbReference type="ARBA" id="ARBA00022801"/>
    </source>
</evidence>
<keyword evidence="8" id="KW-1185">Reference proteome</keyword>
<evidence type="ECO:0000256" key="3">
    <source>
        <dbReference type="ARBA" id="ARBA00022806"/>
    </source>
</evidence>
<comment type="caution">
    <text evidence="7">The sequence shown here is derived from an EMBL/GenBank/DDBJ whole genome shotgun (WGS) entry which is preliminary data.</text>
</comment>
<evidence type="ECO:0000313" key="7">
    <source>
        <dbReference type="EMBL" id="MDM8146450.1"/>
    </source>
</evidence>
<evidence type="ECO:0000259" key="6">
    <source>
        <dbReference type="Pfam" id="PF00580"/>
    </source>
</evidence>
<dbReference type="InterPro" id="IPR000212">
    <property type="entry name" value="DNA_helicase_UvrD/REP"/>
</dbReference>
<dbReference type="EMBL" id="JAUDCF010000031">
    <property type="protein sequence ID" value="MDM8146450.1"/>
    <property type="molecule type" value="Genomic_DNA"/>
</dbReference>
<evidence type="ECO:0000256" key="5">
    <source>
        <dbReference type="ARBA" id="ARBA00034923"/>
    </source>
</evidence>
<dbReference type="Proteomes" id="UP001228403">
    <property type="component" value="Unassembled WGS sequence"/>
</dbReference>
<dbReference type="Gene3D" id="3.40.50.300">
    <property type="entry name" value="P-loop containing nucleotide triphosphate hydrolases"/>
    <property type="match status" value="2"/>
</dbReference>